<dbReference type="AlphaFoldDB" id="B5EA85"/>
<evidence type="ECO:0000256" key="4">
    <source>
        <dbReference type="ARBA" id="ARBA00022984"/>
    </source>
</evidence>
<dbReference type="OrthoDB" id="9773932at2"/>
<keyword evidence="9" id="KW-1185">Reference proteome</keyword>
<dbReference type="GO" id="GO:0016755">
    <property type="term" value="F:aminoacyltransferase activity"/>
    <property type="evidence" value="ECO:0007669"/>
    <property type="project" value="InterPro"/>
</dbReference>
<evidence type="ECO:0000313" key="9">
    <source>
        <dbReference type="Proteomes" id="UP000008825"/>
    </source>
</evidence>
<dbReference type="InterPro" id="IPR016181">
    <property type="entry name" value="Acyl_CoA_acyltransferase"/>
</dbReference>
<dbReference type="PANTHER" id="PTHR36174:SF1">
    <property type="entry name" value="LIPID II:GLYCINE GLYCYLTRANSFERASE"/>
    <property type="match status" value="1"/>
</dbReference>
<dbReference type="EMBL" id="CP001124">
    <property type="protein sequence ID" value="ACH38791.1"/>
    <property type="molecule type" value="Genomic_DNA"/>
</dbReference>
<dbReference type="Pfam" id="PF13480">
    <property type="entry name" value="Acetyltransf_6"/>
    <property type="match status" value="1"/>
</dbReference>
<comment type="similarity">
    <text evidence="1">Belongs to the FemABX family.</text>
</comment>
<dbReference type="RefSeq" id="WP_012530209.1">
    <property type="nucleotide sequence ID" value="NC_011146.1"/>
</dbReference>
<name>B5EA85_CITBB</name>
<evidence type="ECO:0000256" key="5">
    <source>
        <dbReference type="ARBA" id="ARBA00023315"/>
    </source>
</evidence>
<reference evidence="8 9" key="1">
    <citation type="submission" date="2008-07" db="EMBL/GenBank/DDBJ databases">
        <title>Complete sequence of Geobacter bemidjiensis BEM.</title>
        <authorList>
            <consortium name="US DOE Joint Genome Institute"/>
            <person name="Lucas S."/>
            <person name="Copeland A."/>
            <person name="Lapidus A."/>
            <person name="Glavina del Rio T."/>
            <person name="Dalin E."/>
            <person name="Tice H."/>
            <person name="Bruce D."/>
            <person name="Goodwin L."/>
            <person name="Pitluck S."/>
            <person name="Kiss H."/>
            <person name="Brettin T."/>
            <person name="Detter J.C."/>
            <person name="Han C."/>
            <person name="Kuske C.R."/>
            <person name="Schmutz J."/>
            <person name="Larimer F."/>
            <person name="Land M."/>
            <person name="Hauser L."/>
            <person name="Kyrpides N."/>
            <person name="Lykidis A."/>
            <person name="Lovley D."/>
            <person name="Richardson P."/>
        </authorList>
    </citation>
    <scope>NUCLEOTIDE SEQUENCE [LARGE SCALE GENOMIC DNA]</scope>
    <source>
        <strain evidence="9">ATCC BAA-1014 / DSM 16622 / JCM 12645 / Bem</strain>
    </source>
</reference>
<keyword evidence="2" id="KW-0808">Transferase</keyword>
<gene>
    <name evidence="8" type="ordered locus">Gbem_1775</name>
</gene>
<organism evidence="8 9">
    <name type="scientific">Citrifermentans bemidjiense (strain ATCC BAA-1014 / DSM 16622 / JCM 12645 / Bem)</name>
    <name type="common">Geobacter bemidjiensis</name>
    <dbReference type="NCBI Taxonomy" id="404380"/>
    <lineage>
        <taxon>Bacteria</taxon>
        <taxon>Pseudomonadati</taxon>
        <taxon>Thermodesulfobacteriota</taxon>
        <taxon>Desulfuromonadia</taxon>
        <taxon>Geobacterales</taxon>
        <taxon>Geobacteraceae</taxon>
        <taxon>Citrifermentans</taxon>
    </lineage>
</organism>
<keyword evidence="4" id="KW-0573">Peptidoglycan synthesis</keyword>
<dbReference type="InterPro" id="IPR050644">
    <property type="entry name" value="PG_Glycine_Bridge_Synth"/>
</dbReference>
<keyword evidence="6" id="KW-0961">Cell wall biogenesis/degradation</keyword>
<dbReference type="STRING" id="404380.Gbem_1775"/>
<proteinExistence type="inferred from homology"/>
<dbReference type="SUPFAM" id="SSF55729">
    <property type="entry name" value="Acyl-CoA N-acyltransferases (Nat)"/>
    <property type="match status" value="2"/>
</dbReference>
<protein>
    <submittedName>
        <fullName evidence="8">FemAB superfamily protein</fullName>
    </submittedName>
</protein>
<dbReference type="eggNOG" id="COG3146">
    <property type="taxonomic scope" value="Bacteria"/>
</dbReference>
<evidence type="ECO:0000259" key="7">
    <source>
        <dbReference type="Pfam" id="PF13480"/>
    </source>
</evidence>
<dbReference type="HOGENOM" id="CLU_042156_0_0_7"/>
<dbReference type="GO" id="GO:0071555">
    <property type="term" value="P:cell wall organization"/>
    <property type="evidence" value="ECO:0007669"/>
    <property type="project" value="UniProtKB-KW"/>
</dbReference>
<evidence type="ECO:0000256" key="2">
    <source>
        <dbReference type="ARBA" id="ARBA00022679"/>
    </source>
</evidence>
<sequence>MPGYRVIQELEPSRWDAYVDSMPAATSYHLSAWGKIIGESFGHRTYYLAAVDQAGEVAGVLPLVHMKSALFGSFLVSVPFVNYGGLLCRDRGCEQALLREAEELRQSCGAEHVELRHLGAGIEGLPSREHKVTMMLQLSKDPVEQWALFNAKLRNQIRKAQKSGISFRTGGVELLDDFYDVFARNMRDLGTPVYGKEFFANVLGALPRTTRIAAVQLEGKAVAAGILSRYKKSMEMPWASSIAEYKTLCPNNLLYWESIRFAIAEGCASFDFGRSTPNEGTYNFKKQWGAEPVQLYWQYLLEKGKALPELNPKNPKFQAAISIWKRLPVGLTRLIGPAIVRNIP</sequence>
<dbReference type="GO" id="GO:0008360">
    <property type="term" value="P:regulation of cell shape"/>
    <property type="evidence" value="ECO:0007669"/>
    <property type="project" value="UniProtKB-KW"/>
</dbReference>
<keyword evidence="3" id="KW-0133">Cell shape</keyword>
<evidence type="ECO:0000256" key="1">
    <source>
        <dbReference type="ARBA" id="ARBA00009943"/>
    </source>
</evidence>
<accession>B5EA85</accession>
<dbReference type="GO" id="GO:0009252">
    <property type="term" value="P:peptidoglycan biosynthetic process"/>
    <property type="evidence" value="ECO:0007669"/>
    <property type="project" value="UniProtKB-KW"/>
</dbReference>
<dbReference type="NCBIfam" id="TIGR03019">
    <property type="entry name" value="pepcterm_femAB"/>
    <property type="match status" value="1"/>
</dbReference>
<reference evidence="8 9" key="2">
    <citation type="journal article" date="2010" name="BMC Genomics">
        <title>The genome of Geobacter bemidjiensis, exemplar for the subsurface clade of Geobacter species that predominate in Fe(III)-reducing subsurface environments.</title>
        <authorList>
            <person name="Aklujkar M."/>
            <person name="Young N.D."/>
            <person name="Holmes D."/>
            <person name="Chavan M."/>
            <person name="Risso C."/>
            <person name="Kiss H.E."/>
            <person name="Han C.S."/>
            <person name="Land M.L."/>
            <person name="Lovley D.R."/>
        </authorList>
    </citation>
    <scope>NUCLEOTIDE SEQUENCE [LARGE SCALE GENOMIC DNA]</scope>
    <source>
        <strain evidence="9">ATCC BAA-1014 / DSM 16622 / JCM 12645 / Bem</strain>
    </source>
</reference>
<dbReference type="Gene3D" id="3.40.630.30">
    <property type="match status" value="2"/>
</dbReference>
<dbReference type="PROSITE" id="PS51191">
    <property type="entry name" value="FEMABX"/>
    <property type="match status" value="1"/>
</dbReference>
<dbReference type="PANTHER" id="PTHR36174">
    <property type="entry name" value="LIPID II:GLYCINE GLYCYLTRANSFERASE"/>
    <property type="match status" value="1"/>
</dbReference>
<dbReference type="Proteomes" id="UP000008825">
    <property type="component" value="Chromosome"/>
</dbReference>
<keyword evidence="5" id="KW-0012">Acyltransferase</keyword>
<feature type="domain" description="BioF2-like acetyltransferase" evidence="7">
    <location>
        <begin position="151"/>
        <end position="286"/>
    </location>
</feature>
<evidence type="ECO:0000256" key="3">
    <source>
        <dbReference type="ARBA" id="ARBA00022960"/>
    </source>
</evidence>
<evidence type="ECO:0000256" key="6">
    <source>
        <dbReference type="ARBA" id="ARBA00023316"/>
    </source>
</evidence>
<evidence type="ECO:0000313" key="8">
    <source>
        <dbReference type="EMBL" id="ACH38791.1"/>
    </source>
</evidence>
<dbReference type="InterPro" id="IPR017469">
    <property type="entry name" value="PEP-CTERM_FemAB-rel"/>
</dbReference>
<dbReference type="InterPro" id="IPR038740">
    <property type="entry name" value="BioF2-like_GNAT_dom"/>
</dbReference>
<dbReference type="InterPro" id="IPR003447">
    <property type="entry name" value="FEMABX"/>
</dbReference>
<dbReference type="KEGG" id="gbm:Gbem_1775"/>